<organism evidence="1 2">
    <name type="scientific">Hyaloscypha variabilis (strain UAMH 11265 / GT02V1 / F)</name>
    <name type="common">Meliniomyces variabilis</name>
    <dbReference type="NCBI Taxonomy" id="1149755"/>
    <lineage>
        <taxon>Eukaryota</taxon>
        <taxon>Fungi</taxon>
        <taxon>Dikarya</taxon>
        <taxon>Ascomycota</taxon>
        <taxon>Pezizomycotina</taxon>
        <taxon>Leotiomycetes</taxon>
        <taxon>Helotiales</taxon>
        <taxon>Hyaloscyphaceae</taxon>
        <taxon>Hyaloscypha</taxon>
        <taxon>Hyaloscypha variabilis</taxon>
    </lineage>
</organism>
<gene>
    <name evidence="1" type="ORF">L207DRAFT_578548</name>
</gene>
<protein>
    <submittedName>
        <fullName evidence="1">Uncharacterized protein</fullName>
    </submittedName>
</protein>
<dbReference type="Proteomes" id="UP000235786">
    <property type="component" value="Unassembled WGS sequence"/>
</dbReference>
<dbReference type="EMBL" id="KZ613940">
    <property type="protein sequence ID" value="PMD45642.1"/>
    <property type="molecule type" value="Genomic_DNA"/>
</dbReference>
<sequence length="117" mass="12826">MSAALAGEPKKQPNAVHIEHLFAIKFPADDIYQYSRWDEVDGFDAHAYGVEWMGKVVCTIGTEGRTIAGYINARNCAMRGKLGGAEDGVRERAGGAVVFGVEDAGVYSKWNIDQFER</sequence>
<reference evidence="1 2" key="1">
    <citation type="submission" date="2016-04" db="EMBL/GenBank/DDBJ databases">
        <title>A degradative enzymes factory behind the ericoid mycorrhizal symbiosis.</title>
        <authorList>
            <consortium name="DOE Joint Genome Institute"/>
            <person name="Martino E."/>
            <person name="Morin E."/>
            <person name="Grelet G."/>
            <person name="Kuo A."/>
            <person name="Kohler A."/>
            <person name="Daghino S."/>
            <person name="Barry K."/>
            <person name="Choi C."/>
            <person name="Cichocki N."/>
            <person name="Clum A."/>
            <person name="Copeland A."/>
            <person name="Hainaut M."/>
            <person name="Haridas S."/>
            <person name="Labutti K."/>
            <person name="Lindquist E."/>
            <person name="Lipzen A."/>
            <person name="Khouja H.-R."/>
            <person name="Murat C."/>
            <person name="Ohm R."/>
            <person name="Olson A."/>
            <person name="Spatafora J."/>
            <person name="Veneault-Fourrey C."/>
            <person name="Henrissat B."/>
            <person name="Grigoriev I."/>
            <person name="Martin F."/>
            <person name="Perotto S."/>
        </authorList>
    </citation>
    <scope>NUCLEOTIDE SEQUENCE [LARGE SCALE GENOMIC DNA]</scope>
    <source>
        <strain evidence="1 2">F</strain>
    </source>
</reference>
<dbReference type="AlphaFoldDB" id="A0A2J6S4F1"/>
<keyword evidence="2" id="KW-1185">Reference proteome</keyword>
<evidence type="ECO:0000313" key="2">
    <source>
        <dbReference type="Proteomes" id="UP000235786"/>
    </source>
</evidence>
<accession>A0A2J6S4F1</accession>
<proteinExistence type="predicted"/>
<evidence type="ECO:0000313" key="1">
    <source>
        <dbReference type="EMBL" id="PMD45642.1"/>
    </source>
</evidence>
<name>A0A2J6S4F1_HYAVF</name>